<dbReference type="OrthoDB" id="3970753at2759"/>
<dbReference type="EMBL" id="CP059273">
    <property type="protein sequence ID" value="QLQ81986.1"/>
    <property type="molecule type" value="Genomic_DNA"/>
</dbReference>
<name>A0A7H9HZI2_9SACH</name>
<evidence type="ECO:0000313" key="2">
    <source>
        <dbReference type="Proteomes" id="UP000510647"/>
    </source>
</evidence>
<protein>
    <submittedName>
        <fullName evidence="1">Uncharacterized protein</fullName>
    </submittedName>
</protein>
<sequence length="160" mass="18659">MSTVTASITDCEGSSATNNSKRIVRARRQFTSAILYNVPPSALTDEKCKQCQLFQGLVFVEELLNVNEVGSIDQVPSYQFKFGWRPEKLFCETEIIDNIHKMNEVIKTWGDSFRVMMQCSMNRYVLLELKFMDFDQERGFRDLVCRVNDEFEILAELMWD</sequence>
<proteinExistence type="predicted"/>
<reference evidence="1 2" key="1">
    <citation type="submission" date="2020-06" db="EMBL/GenBank/DDBJ databases">
        <title>The yeast mating-type switching endonuclease HO is a domesticated member of an unorthodox homing genetic element family.</title>
        <authorList>
            <person name="Coughlan A.Y."/>
            <person name="Lombardi L."/>
            <person name="Braun-Galleani S."/>
            <person name="Martos A.R."/>
            <person name="Galeote V."/>
            <person name="Bigey F."/>
            <person name="Dequin S."/>
            <person name="Byrne K.P."/>
            <person name="Wolfe K.H."/>
        </authorList>
    </citation>
    <scope>NUCLEOTIDE SEQUENCE [LARGE SCALE GENOMIC DNA]</scope>
    <source>
        <strain evidence="1 2">CBS2947</strain>
    </source>
</reference>
<evidence type="ECO:0000313" key="1">
    <source>
        <dbReference type="EMBL" id="QLQ81986.1"/>
    </source>
</evidence>
<gene>
    <name evidence="1" type="ORF">HG537_0G02400</name>
</gene>
<organism evidence="1 2">
    <name type="scientific">Torulaspora globosa</name>
    <dbReference type="NCBI Taxonomy" id="48254"/>
    <lineage>
        <taxon>Eukaryota</taxon>
        <taxon>Fungi</taxon>
        <taxon>Dikarya</taxon>
        <taxon>Ascomycota</taxon>
        <taxon>Saccharomycotina</taxon>
        <taxon>Saccharomycetes</taxon>
        <taxon>Saccharomycetales</taxon>
        <taxon>Saccharomycetaceae</taxon>
        <taxon>Torulaspora</taxon>
    </lineage>
</organism>
<dbReference type="Proteomes" id="UP000510647">
    <property type="component" value="Chromosome 7"/>
</dbReference>
<dbReference type="AlphaFoldDB" id="A0A7H9HZI2"/>
<accession>A0A7H9HZI2</accession>
<keyword evidence="2" id="KW-1185">Reference proteome</keyword>